<evidence type="ECO:0000256" key="1">
    <source>
        <dbReference type="ARBA" id="ARBA00004442"/>
    </source>
</evidence>
<feature type="non-terminal residue" evidence="7">
    <location>
        <position position="1"/>
    </location>
</feature>
<evidence type="ECO:0000313" key="7">
    <source>
        <dbReference type="EMBL" id="MDM8563632.1"/>
    </source>
</evidence>
<dbReference type="PROSITE" id="PS01068">
    <property type="entry name" value="OMPA_1"/>
    <property type="match status" value="1"/>
</dbReference>
<dbReference type="Pfam" id="PF00691">
    <property type="entry name" value="OmpA"/>
    <property type="match status" value="1"/>
</dbReference>
<dbReference type="InterPro" id="IPR006665">
    <property type="entry name" value="OmpA-like"/>
</dbReference>
<dbReference type="Gene3D" id="3.30.1330.60">
    <property type="entry name" value="OmpA-like domain"/>
    <property type="match status" value="1"/>
</dbReference>
<keyword evidence="3" id="KW-0998">Cell outer membrane</keyword>
<sequence length="261" mass="29117">VILKEARAAYAEAKGNRHTANVEAMYDAELALKKAESAVNAEEMTHLAYLAEKQSRIAVAVAERKAADAQRDEQVQEKSHVLIDAREQQVAAKSRELATQSRELEMTALQMRKSQNQLLTEQARAQQLQKQLSDLKGKKTQRGLVVTLGDVLFETAKAELLSGTQRHIESVSAFLKQNPSRRVLIEGHTDNRGSETYNLGLSERRANSVRFALIQRGIASNRMLARGFGENRAIASNSSETGRQQNRRVEITILNEGEILR</sequence>
<evidence type="ECO:0000256" key="2">
    <source>
        <dbReference type="ARBA" id="ARBA00023136"/>
    </source>
</evidence>
<keyword evidence="8" id="KW-1185">Reference proteome</keyword>
<dbReference type="PANTHER" id="PTHR30329:SF21">
    <property type="entry name" value="LIPOPROTEIN YIAD-RELATED"/>
    <property type="match status" value="1"/>
</dbReference>
<keyword evidence="5" id="KW-0175">Coiled coil</keyword>
<dbReference type="InterPro" id="IPR006664">
    <property type="entry name" value="OMP_bac"/>
</dbReference>
<dbReference type="InterPro" id="IPR050330">
    <property type="entry name" value="Bact_OuterMem_StrucFunc"/>
</dbReference>
<dbReference type="InterPro" id="IPR036737">
    <property type="entry name" value="OmpA-like_sf"/>
</dbReference>
<dbReference type="SUPFAM" id="SSF103088">
    <property type="entry name" value="OmpA-like"/>
    <property type="match status" value="1"/>
</dbReference>
<dbReference type="PRINTS" id="PR01023">
    <property type="entry name" value="NAFLGMOTY"/>
</dbReference>
<protein>
    <submittedName>
        <fullName evidence="7">OmpA family protein</fullName>
    </submittedName>
</protein>
<dbReference type="EMBL" id="JAUCGM010000763">
    <property type="protein sequence ID" value="MDM8563632.1"/>
    <property type="molecule type" value="Genomic_DNA"/>
</dbReference>
<organism evidence="7 8">
    <name type="scientific">Candidatus Marithioploca araucensis</name>
    <dbReference type="NCBI Taxonomy" id="70273"/>
    <lineage>
        <taxon>Bacteria</taxon>
        <taxon>Pseudomonadati</taxon>
        <taxon>Pseudomonadota</taxon>
        <taxon>Gammaproteobacteria</taxon>
        <taxon>Thiotrichales</taxon>
        <taxon>Thiotrichaceae</taxon>
        <taxon>Candidatus Marithioploca</taxon>
    </lineage>
</organism>
<feature type="domain" description="OmpA-like" evidence="6">
    <location>
        <begin position="140"/>
        <end position="257"/>
    </location>
</feature>
<evidence type="ECO:0000313" key="8">
    <source>
        <dbReference type="Proteomes" id="UP001171945"/>
    </source>
</evidence>
<dbReference type="PROSITE" id="PS51123">
    <property type="entry name" value="OMPA_2"/>
    <property type="match status" value="1"/>
</dbReference>
<reference evidence="7" key="1">
    <citation type="submission" date="2023-06" db="EMBL/GenBank/DDBJ databases">
        <title>Uncultivated large filamentous bacteria from sulfidic sediments reveal new species and different genomic features in energy metabolism and defense.</title>
        <authorList>
            <person name="Fonseca A."/>
        </authorList>
    </citation>
    <scope>NUCLEOTIDE SEQUENCE</scope>
    <source>
        <strain evidence="7">HSG4</strain>
    </source>
</reference>
<evidence type="ECO:0000259" key="6">
    <source>
        <dbReference type="PROSITE" id="PS51123"/>
    </source>
</evidence>
<comment type="subcellular location">
    <subcellularLocation>
        <location evidence="1">Cell outer membrane</location>
    </subcellularLocation>
</comment>
<proteinExistence type="predicted"/>
<evidence type="ECO:0000256" key="3">
    <source>
        <dbReference type="ARBA" id="ARBA00023237"/>
    </source>
</evidence>
<evidence type="ECO:0000256" key="4">
    <source>
        <dbReference type="PROSITE-ProRule" id="PRU00473"/>
    </source>
</evidence>
<gene>
    <name evidence="7" type="ORF">QUF54_09785</name>
</gene>
<dbReference type="Proteomes" id="UP001171945">
    <property type="component" value="Unassembled WGS sequence"/>
</dbReference>
<dbReference type="PANTHER" id="PTHR30329">
    <property type="entry name" value="STATOR ELEMENT OF FLAGELLAR MOTOR COMPLEX"/>
    <property type="match status" value="1"/>
</dbReference>
<evidence type="ECO:0000256" key="5">
    <source>
        <dbReference type="SAM" id="Coils"/>
    </source>
</evidence>
<dbReference type="PRINTS" id="PR01021">
    <property type="entry name" value="OMPADOMAIN"/>
</dbReference>
<dbReference type="CDD" id="cd07185">
    <property type="entry name" value="OmpA_C-like"/>
    <property type="match status" value="1"/>
</dbReference>
<feature type="coiled-coil region" evidence="5">
    <location>
        <begin position="111"/>
        <end position="138"/>
    </location>
</feature>
<dbReference type="InterPro" id="IPR006690">
    <property type="entry name" value="OMPA-like_CS"/>
</dbReference>
<keyword evidence="2 4" id="KW-0472">Membrane</keyword>
<name>A0ABT7VVN1_9GAMM</name>
<accession>A0ABT7VVN1</accession>
<comment type="caution">
    <text evidence="7">The sequence shown here is derived from an EMBL/GenBank/DDBJ whole genome shotgun (WGS) entry which is preliminary data.</text>
</comment>